<proteinExistence type="predicted"/>
<dbReference type="InterPro" id="IPR000182">
    <property type="entry name" value="GNAT_dom"/>
</dbReference>
<dbReference type="EMBL" id="CP054038">
    <property type="protein sequence ID" value="QKJ20081.1"/>
    <property type="molecule type" value="Genomic_DNA"/>
</dbReference>
<dbReference type="RefSeq" id="WP_172990517.1">
    <property type="nucleotide sequence ID" value="NZ_CP054038.1"/>
</dbReference>
<dbReference type="SUPFAM" id="SSF55729">
    <property type="entry name" value="Acyl-CoA N-acyltransferases (Nat)"/>
    <property type="match status" value="1"/>
</dbReference>
<reference evidence="2 3" key="1">
    <citation type="submission" date="2020-05" db="EMBL/GenBank/DDBJ databases">
        <title>Strain PA2F3 complete genome.</title>
        <authorList>
            <person name="Kim Y.-S."/>
            <person name="Kim S.-J."/>
            <person name="Jung H.-k."/>
            <person name="Kim S.-E."/>
            <person name="Kim K.-H."/>
        </authorList>
    </citation>
    <scope>NUCLEOTIDE SEQUENCE [LARGE SCALE GENOMIC DNA]</scope>
    <source>
        <strain evidence="2 3">PA2F3</strain>
    </source>
</reference>
<sequence>MQPVSLRTARAVLSTPTEDDVDAIYVACQDAAIQRFTTVPSPYEREHALGFVHMVAERWRDDSEYTWAIRASGRLAGMIGLHGVGRGAAEIGYWMAPWARRQGLLVEAAHAVVDWGFADLSPRLERIEWRAVVGNVGSARVARSLGFRYEGTLRQALANAHFRDDGWVAGLLRGDDRTPQPWPVLG</sequence>
<dbReference type="Pfam" id="PF13302">
    <property type="entry name" value="Acetyltransf_3"/>
    <property type="match status" value="1"/>
</dbReference>
<accession>A0A7D4THH3</accession>
<dbReference type="AlphaFoldDB" id="A0A7D4THH3"/>
<name>A0A7D4THH3_9MICO</name>
<evidence type="ECO:0000313" key="2">
    <source>
        <dbReference type="EMBL" id="QKJ20081.1"/>
    </source>
</evidence>
<dbReference type="GO" id="GO:0005737">
    <property type="term" value="C:cytoplasm"/>
    <property type="evidence" value="ECO:0007669"/>
    <property type="project" value="TreeGrafter"/>
</dbReference>
<evidence type="ECO:0000313" key="3">
    <source>
        <dbReference type="Proteomes" id="UP000502498"/>
    </source>
</evidence>
<dbReference type="PANTHER" id="PTHR43441:SF10">
    <property type="entry name" value="ACETYLTRANSFERASE"/>
    <property type="match status" value="1"/>
</dbReference>
<dbReference type="GO" id="GO:0008999">
    <property type="term" value="F:protein-N-terminal-alanine acetyltransferase activity"/>
    <property type="evidence" value="ECO:0007669"/>
    <property type="project" value="TreeGrafter"/>
</dbReference>
<dbReference type="GO" id="GO:1990189">
    <property type="term" value="F:protein N-terminal-serine acetyltransferase activity"/>
    <property type="evidence" value="ECO:0007669"/>
    <property type="project" value="TreeGrafter"/>
</dbReference>
<evidence type="ECO:0000259" key="1">
    <source>
        <dbReference type="PROSITE" id="PS51186"/>
    </source>
</evidence>
<dbReference type="PANTHER" id="PTHR43441">
    <property type="entry name" value="RIBOSOMAL-PROTEIN-SERINE ACETYLTRANSFERASE"/>
    <property type="match status" value="1"/>
</dbReference>
<dbReference type="InterPro" id="IPR016181">
    <property type="entry name" value="Acyl_CoA_acyltransferase"/>
</dbReference>
<gene>
    <name evidence="2" type="ORF">HQM25_12435</name>
</gene>
<organism evidence="2 3">
    <name type="scientific">Microbacterium hominis</name>
    <dbReference type="NCBI Taxonomy" id="162426"/>
    <lineage>
        <taxon>Bacteria</taxon>
        <taxon>Bacillati</taxon>
        <taxon>Actinomycetota</taxon>
        <taxon>Actinomycetes</taxon>
        <taxon>Micrococcales</taxon>
        <taxon>Microbacteriaceae</taxon>
        <taxon>Microbacterium</taxon>
    </lineage>
</organism>
<dbReference type="PROSITE" id="PS51186">
    <property type="entry name" value="GNAT"/>
    <property type="match status" value="1"/>
</dbReference>
<dbReference type="Gene3D" id="3.40.630.30">
    <property type="match status" value="1"/>
</dbReference>
<keyword evidence="2" id="KW-0808">Transferase</keyword>
<dbReference type="Proteomes" id="UP000502498">
    <property type="component" value="Chromosome"/>
</dbReference>
<dbReference type="InterPro" id="IPR051908">
    <property type="entry name" value="Ribosomal_N-acetyltransferase"/>
</dbReference>
<feature type="domain" description="N-acetyltransferase" evidence="1">
    <location>
        <begin position="11"/>
        <end position="174"/>
    </location>
</feature>
<protein>
    <submittedName>
        <fullName evidence="2">GNAT family N-acetyltransferase</fullName>
    </submittedName>
</protein>